<feature type="domain" description="EGF-like" evidence="3">
    <location>
        <begin position="97"/>
        <end position="129"/>
    </location>
</feature>
<protein>
    <recommendedName>
        <fullName evidence="3">EGF-like domain-containing protein</fullName>
    </recommendedName>
</protein>
<name>A0A0H5QSM1_9EUKA</name>
<feature type="disulfide bond" evidence="1">
    <location>
        <begin position="119"/>
        <end position="128"/>
    </location>
</feature>
<evidence type="ECO:0000259" key="3">
    <source>
        <dbReference type="PROSITE" id="PS50026"/>
    </source>
</evidence>
<dbReference type="Gene3D" id="2.60.120.380">
    <property type="match status" value="2"/>
</dbReference>
<dbReference type="Gene3D" id="2.10.25.10">
    <property type="entry name" value="Laminin"/>
    <property type="match status" value="1"/>
</dbReference>
<dbReference type="InterPro" id="IPR008979">
    <property type="entry name" value="Galactose-bd-like_sf"/>
</dbReference>
<sequence length="327" mass="34562">MSSDYLLVNNLDLVVTSTKGGVHWVGNQRLPTPSTDTSLHRMLDTLNNVEQVAIDVAALDTYDILVSGNNVPKGPQLYSLTVTGQFEQRPVSECQGSVTVCPNSCSVHGRCTSEGLCECFPEYAGFDCSFASSAMKAKAPNVASSVAVGQWVFYHFDIARSGGSKDVLTLPSGVTCIQVVAATGSDLAHPEVFVSRGRMPNMATADWLNQSRRNPVSLTIRDNHSLLNGRYYVGVFGGCCNTAELTLTVTATCGPMSDSVNASGIAGIQSIEPSGTMLTAWITVISLLMAGSVVAVAAVVIRMLTTGGSIPYMPIEKSQPRTAAILT</sequence>
<keyword evidence="1" id="KW-0245">EGF-like domain</keyword>
<comment type="caution">
    <text evidence="1">Lacks conserved residue(s) required for the propagation of feature annotation.</text>
</comment>
<keyword evidence="2" id="KW-0472">Membrane</keyword>
<feature type="disulfide bond" evidence="1">
    <location>
        <begin position="101"/>
        <end position="111"/>
    </location>
</feature>
<keyword evidence="2" id="KW-1133">Transmembrane helix</keyword>
<dbReference type="AlphaFoldDB" id="A0A0H5QSM1"/>
<dbReference type="PROSITE" id="PS00022">
    <property type="entry name" value="EGF_1"/>
    <property type="match status" value="1"/>
</dbReference>
<feature type="transmembrane region" description="Helical" evidence="2">
    <location>
        <begin position="278"/>
        <end position="301"/>
    </location>
</feature>
<dbReference type="EMBL" id="HACM01004503">
    <property type="protein sequence ID" value="CRZ04945.1"/>
    <property type="molecule type" value="Transcribed_RNA"/>
</dbReference>
<dbReference type="PROSITE" id="PS50026">
    <property type="entry name" value="EGF_3"/>
    <property type="match status" value="1"/>
</dbReference>
<evidence type="ECO:0000256" key="1">
    <source>
        <dbReference type="PROSITE-ProRule" id="PRU00076"/>
    </source>
</evidence>
<accession>A0A0H5QSM1</accession>
<keyword evidence="1" id="KW-1015">Disulfide bond</keyword>
<reference evidence="4" key="1">
    <citation type="submission" date="2015-04" db="EMBL/GenBank/DDBJ databases">
        <title>The genome sequence of the plant pathogenic Rhizarian Plasmodiophora brassicae reveals insights in its biotrophic life cycle and the origin of chitin synthesis.</title>
        <authorList>
            <person name="Schwelm A."/>
            <person name="Fogelqvist J."/>
            <person name="Knaust A."/>
            <person name="Julke S."/>
            <person name="Lilja T."/>
            <person name="Dhandapani V."/>
            <person name="Bonilla-Rosso G."/>
            <person name="Karlsson M."/>
            <person name="Shevchenko A."/>
            <person name="Choi S.R."/>
            <person name="Kim H.G."/>
            <person name="Park J.Y."/>
            <person name="Lim Y.P."/>
            <person name="Ludwig-Muller J."/>
            <person name="Dixelius C."/>
        </authorList>
    </citation>
    <scope>NUCLEOTIDE SEQUENCE</scope>
    <source>
        <tissue evidence="4">Potato root galls</tissue>
    </source>
</reference>
<dbReference type="Pfam" id="PF23106">
    <property type="entry name" value="EGF_Teneurin"/>
    <property type="match status" value="1"/>
</dbReference>
<proteinExistence type="predicted"/>
<keyword evidence="2" id="KW-0812">Transmembrane</keyword>
<evidence type="ECO:0000313" key="4">
    <source>
        <dbReference type="EMBL" id="CRZ04945.1"/>
    </source>
</evidence>
<organism evidence="4">
    <name type="scientific">Spongospora subterranea</name>
    <dbReference type="NCBI Taxonomy" id="70186"/>
    <lineage>
        <taxon>Eukaryota</taxon>
        <taxon>Sar</taxon>
        <taxon>Rhizaria</taxon>
        <taxon>Endomyxa</taxon>
        <taxon>Phytomyxea</taxon>
        <taxon>Plasmodiophorida</taxon>
        <taxon>Plasmodiophoridae</taxon>
        <taxon>Spongospora</taxon>
    </lineage>
</organism>
<dbReference type="InterPro" id="IPR000742">
    <property type="entry name" value="EGF"/>
</dbReference>
<evidence type="ECO:0000256" key="2">
    <source>
        <dbReference type="SAM" id="Phobius"/>
    </source>
</evidence>
<dbReference type="SUPFAM" id="SSF49785">
    <property type="entry name" value="Galactose-binding domain-like"/>
    <property type="match status" value="1"/>
</dbReference>